<evidence type="ECO:0000259" key="1">
    <source>
        <dbReference type="Pfam" id="PF20251"/>
    </source>
</evidence>
<dbReference type="Proteomes" id="UP000186385">
    <property type="component" value="Unassembled WGS sequence"/>
</dbReference>
<dbReference type="OrthoDB" id="2085239at2"/>
<dbReference type="PROSITE" id="PS51257">
    <property type="entry name" value="PROKAR_LIPOPROTEIN"/>
    <property type="match status" value="1"/>
</dbReference>
<dbReference type="RefSeq" id="WP_045851961.1">
    <property type="nucleotide sequence ID" value="NZ_FTLX01000005.1"/>
</dbReference>
<sequence length="162" mass="18167">MIKPFIQLAAVLIFLTGCQPEEQTVEMEKAPLQQLDSEENGLSISLRKVTDSELTIVIQNGRNIDFTYGRPFRIEQRIDNVWYVLPFNEDGSAFEDIKLLAGPRKQTIETVSLSQLADPLVPGDYRIVKSFSAFSINEQGAGVDGEAFWLAAPFKKEAIRSE</sequence>
<keyword evidence="5" id="KW-1185">Reference proteome</keyword>
<protein>
    <recommendedName>
        <fullName evidence="1">Bacterial Ig-like domain-containing protein</fullName>
    </recommendedName>
</protein>
<gene>
    <name evidence="2" type="ORF">B1B05_11850</name>
    <name evidence="3" type="ORF">SAMN05443094_105158</name>
</gene>
<organism evidence="3 4">
    <name type="scientific">Domibacillus enclensis</name>
    <dbReference type="NCBI Taxonomy" id="1017273"/>
    <lineage>
        <taxon>Bacteria</taxon>
        <taxon>Bacillati</taxon>
        <taxon>Bacillota</taxon>
        <taxon>Bacilli</taxon>
        <taxon>Bacillales</taxon>
        <taxon>Bacillaceae</taxon>
        <taxon>Domibacillus</taxon>
    </lineage>
</organism>
<dbReference type="EMBL" id="MWSK01000005">
    <property type="protein sequence ID" value="OXS77523.1"/>
    <property type="molecule type" value="Genomic_DNA"/>
</dbReference>
<dbReference type="AlphaFoldDB" id="A0A1N6Y5P9"/>
<accession>A0A1N6Y5P9</accession>
<evidence type="ECO:0000313" key="4">
    <source>
        <dbReference type="Proteomes" id="UP000186385"/>
    </source>
</evidence>
<proteinExistence type="predicted"/>
<dbReference type="InterPro" id="IPR046878">
    <property type="entry name" value="Big_14"/>
</dbReference>
<reference evidence="3 4" key="1">
    <citation type="submission" date="2017-01" db="EMBL/GenBank/DDBJ databases">
        <authorList>
            <person name="Mah S.A."/>
            <person name="Swanson W.J."/>
            <person name="Moy G.W."/>
            <person name="Vacquier V.D."/>
        </authorList>
    </citation>
    <scope>NUCLEOTIDE SEQUENCE [LARGE SCALE GENOMIC DNA]</scope>
    <source>
        <strain evidence="3 4">NIO-1016</strain>
    </source>
</reference>
<name>A0A1N6Y5P9_9BACI</name>
<evidence type="ECO:0000313" key="5">
    <source>
        <dbReference type="Proteomes" id="UP000215545"/>
    </source>
</evidence>
<reference evidence="2" key="3">
    <citation type="submission" date="2017-03" db="EMBL/GenBank/DDBJ databases">
        <authorList>
            <person name="Dastager S.G."/>
            <person name="Neurgaonkar P.S."/>
            <person name="Dharne M.S."/>
        </authorList>
    </citation>
    <scope>NUCLEOTIDE SEQUENCE</scope>
    <source>
        <strain evidence="2">DSM 25145</strain>
    </source>
</reference>
<dbReference type="Pfam" id="PF20251">
    <property type="entry name" value="Big_14"/>
    <property type="match status" value="1"/>
</dbReference>
<dbReference type="STRING" id="1017273.SAMN05443094_105158"/>
<evidence type="ECO:0000313" key="2">
    <source>
        <dbReference type="EMBL" id="OXS77523.1"/>
    </source>
</evidence>
<dbReference type="Proteomes" id="UP000215545">
    <property type="component" value="Unassembled WGS sequence"/>
</dbReference>
<feature type="domain" description="Bacterial Ig-like" evidence="1">
    <location>
        <begin position="41"/>
        <end position="135"/>
    </location>
</feature>
<dbReference type="EMBL" id="FTLX01000005">
    <property type="protein sequence ID" value="SIR09799.1"/>
    <property type="molecule type" value="Genomic_DNA"/>
</dbReference>
<evidence type="ECO:0000313" key="3">
    <source>
        <dbReference type="EMBL" id="SIR09799.1"/>
    </source>
</evidence>
<reference evidence="5" key="2">
    <citation type="submission" date="2017-03" db="EMBL/GenBank/DDBJ databases">
        <title>Bacillus sp. V-88(T) DSM27956, whole genome shotgun sequencing project.</title>
        <authorList>
            <person name="Dastager S.G."/>
            <person name="Neurgaonkar P.S."/>
            <person name="Dharne M.S."/>
        </authorList>
    </citation>
    <scope>NUCLEOTIDE SEQUENCE [LARGE SCALE GENOMIC DNA]</scope>
    <source>
        <strain evidence="5">DSM 25145</strain>
    </source>
</reference>